<protein>
    <submittedName>
        <fullName evidence="2">DUF3089 domain-containing protein</fullName>
    </submittedName>
</protein>
<evidence type="ECO:0000313" key="2">
    <source>
        <dbReference type="EMBL" id="MDP4540764.1"/>
    </source>
</evidence>
<dbReference type="Pfam" id="PF11288">
    <property type="entry name" value="DUF3089"/>
    <property type="match status" value="1"/>
</dbReference>
<accession>A0ABT9HBR7</accession>
<sequence length="383" mass="40947">MMRFAWMAAALLVFTAAPASADETSAPDYSQDAAWLCKPERIDACASDQSITVVDAKGAMRAEALVPDADRPFDCFYVYPTVSNDPGGNSDMSANAEELRVAHAQAARFRKHCRVFAPLYRQITLTALRSLMAGGTDPVPDRALAFGDVQAAWKSYLANDNDGRGVVLIGHSQGSGMLSQLLETMTSAEERAKVVSALLIGTNVERSASDPAAGDFAWMPACTSADQHGCVVTYVTFRDDVPPPPGSRFGRTQNAGMHTLCVNPAALLGKGAQADAIFSTGGVGTSSKPMTEWVVGEPLPTTNFVSVPGMIEARCEDRGGANYLAVTVRGDATDRRVDDITGDVYAGERRLDDWGLHLLDMPVVMGDLVELTRRQHASWAAAR</sequence>
<organism evidence="2 3">
    <name type="scientific">Qipengyuania benthica</name>
    <dbReference type="NCBI Taxonomy" id="3067651"/>
    <lineage>
        <taxon>Bacteria</taxon>
        <taxon>Pseudomonadati</taxon>
        <taxon>Pseudomonadota</taxon>
        <taxon>Alphaproteobacteria</taxon>
        <taxon>Sphingomonadales</taxon>
        <taxon>Erythrobacteraceae</taxon>
        <taxon>Qipengyuania</taxon>
    </lineage>
</organism>
<dbReference type="InterPro" id="IPR029058">
    <property type="entry name" value="AB_hydrolase_fold"/>
</dbReference>
<proteinExistence type="predicted"/>
<feature type="signal peptide" evidence="1">
    <location>
        <begin position="1"/>
        <end position="21"/>
    </location>
</feature>
<dbReference type="EMBL" id="JAVAIL010000006">
    <property type="protein sequence ID" value="MDP4540764.1"/>
    <property type="molecule type" value="Genomic_DNA"/>
</dbReference>
<evidence type="ECO:0000313" key="3">
    <source>
        <dbReference type="Proteomes" id="UP001235664"/>
    </source>
</evidence>
<dbReference type="InterPro" id="IPR021440">
    <property type="entry name" value="DUF3089"/>
</dbReference>
<evidence type="ECO:0000256" key="1">
    <source>
        <dbReference type="SAM" id="SignalP"/>
    </source>
</evidence>
<gene>
    <name evidence="2" type="ORF">Q9K01_14145</name>
</gene>
<dbReference type="RefSeq" id="WP_305930769.1">
    <property type="nucleotide sequence ID" value="NZ_JAVAIL010000006.1"/>
</dbReference>
<name>A0ABT9HBR7_9SPHN</name>
<reference evidence="2 3" key="1">
    <citation type="submission" date="2023-08" db="EMBL/GenBank/DDBJ databases">
        <title>genomic of DY56.</title>
        <authorList>
            <person name="Wang Y."/>
        </authorList>
    </citation>
    <scope>NUCLEOTIDE SEQUENCE [LARGE SCALE GENOMIC DNA]</scope>
    <source>
        <strain evidence="2 3">DY56-A-20</strain>
    </source>
</reference>
<dbReference type="Gene3D" id="3.40.50.1820">
    <property type="entry name" value="alpha/beta hydrolase"/>
    <property type="match status" value="1"/>
</dbReference>
<dbReference type="Proteomes" id="UP001235664">
    <property type="component" value="Unassembled WGS sequence"/>
</dbReference>
<feature type="chain" id="PRO_5046706168" evidence="1">
    <location>
        <begin position="22"/>
        <end position="383"/>
    </location>
</feature>
<keyword evidence="3" id="KW-1185">Reference proteome</keyword>
<dbReference type="SUPFAM" id="SSF53474">
    <property type="entry name" value="alpha/beta-Hydrolases"/>
    <property type="match status" value="1"/>
</dbReference>
<comment type="caution">
    <text evidence="2">The sequence shown here is derived from an EMBL/GenBank/DDBJ whole genome shotgun (WGS) entry which is preliminary data.</text>
</comment>
<keyword evidence="1" id="KW-0732">Signal</keyword>